<keyword evidence="2" id="KW-1185">Reference proteome</keyword>
<protein>
    <submittedName>
        <fullName evidence="1">Uncharacterized protein</fullName>
    </submittedName>
</protein>
<name>A0A2G9RVQ2_AQUCT</name>
<dbReference type="EMBL" id="KV930282">
    <property type="protein sequence ID" value="PIO31932.1"/>
    <property type="molecule type" value="Genomic_DNA"/>
</dbReference>
<sequence>MHFPLFNAQTCGDYKEIKILAQKYKTSVRSYDHFMMEELLDIAKKNVESSEDQIRKRIQQCVWRSNKRGGDMTGEDQ</sequence>
<reference evidence="2" key="1">
    <citation type="journal article" date="2017" name="Nat. Commun.">
        <title>The North American bullfrog draft genome provides insight into hormonal regulation of long noncoding RNA.</title>
        <authorList>
            <person name="Hammond S.A."/>
            <person name="Warren R.L."/>
            <person name="Vandervalk B.P."/>
            <person name="Kucuk E."/>
            <person name="Khan H."/>
            <person name="Gibb E.A."/>
            <person name="Pandoh P."/>
            <person name="Kirk H."/>
            <person name="Zhao Y."/>
            <person name="Jones M."/>
            <person name="Mungall A.J."/>
            <person name="Coope R."/>
            <person name="Pleasance S."/>
            <person name="Moore R.A."/>
            <person name="Holt R.A."/>
            <person name="Round J.M."/>
            <person name="Ohora S."/>
            <person name="Walle B.V."/>
            <person name="Veldhoen N."/>
            <person name="Helbing C.C."/>
            <person name="Birol I."/>
        </authorList>
    </citation>
    <scope>NUCLEOTIDE SEQUENCE [LARGE SCALE GENOMIC DNA]</scope>
</reference>
<evidence type="ECO:0000313" key="2">
    <source>
        <dbReference type="Proteomes" id="UP000228934"/>
    </source>
</evidence>
<organism evidence="1 2">
    <name type="scientific">Aquarana catesbeiana</name>
    <name type="common">American bullfrog</name>
    <name type="synonym">Rana catesbeiana</name>
    <dbReference type="NCBI Taxonomy" id="8400"/>
    <lineage>
        <taxon>Eukaryota</taxon>
        <taxon>Metazoa</taxon>
        <taxon>Chordata</taxon>
        <taxon>Craniata</taxon>
        <taxon>Vertebrata</taxon>
        <taxon>Euteleostomi</taxon>
        <taxon>Amphibia</taxon>
        <taxon>Batrachia</taxon>
        <taxon>Anura</taxon>
        <taxon>Neobatrachia</taxon>
        <taxon>Ranoidea</taxon>
        <taxon>Ranidae</taxon>
        <taxon>Aquarana</taxon>
    </lineage>
</organism>
<evidence type="ECO:0000313" key="1">
    <source>
        <dbReference type="EMBL" id="PIO31932.1"/>
    </source>
</evidence>
<dbReference type="AlphaFoldDB" id="A0A2G9RVQ2"/>
<gene>
    <name evidence="1" type="ORF">AB205_0149660</name>
</gene>
<dbReference type="Proteomes" id="UP000228934">
    <property type="component" value="Unassembled WGS sequence"/>
</dbReference>
<accession>A0A2G9RVQ2</accession>
<proteinExistence type="predicted"/>